<reference evidence="4 5" key="1">
    <citation type="journal article" date="2023" name="Insect Mol. Biol.">
        <title>Genome sequencing provides insights into the evolution of gene families encoding plant cell wall-degrading enzymes in longhorned beetles.</title>
        <authorList>
            <person name="Shin N.R."/>
            <person name="Okamura Y."/>
            <person name="Kirsch R."/>
            <person name="Pauchet Y."/>
        </authorList>
    </citation>
    <scope>NUCLEOTIDE SEQUENCE [LARGE SCALE GENOMIC DNA]</scope>
    <source>
        <strain evidence="4">EAD_L_NR</strain>
    </source>
</reference>
<evidence type="ECO:0000313" key="4">
    <source>
        <dbReference type="EMBL" id="KAJ8914949.1"/>
    </source>
</evidence>
<protein>
    <submittedName>
        <fullName evidence="4">Uncharacterized protein</fullName>
    </submittedName>
</protein>
<proteinExistence type="predicted"/>
<dbReference type="GO" id="GO:0042302">
    <property type="term" value="F:structural constituent of cuticle"/>
    <property type="evidence" value="ECO:0007669"/>
    <property type="project" value="UniProtKB-UniRule"/>
</dbReference>
<feature type="compositionally biased region" description="Polar residues" evidence="3">
    <location>
        <begin position="130"/>
        <end position="140"/>
    </location>
</feature>
<dbReference type="EMBL" id="JANEYG010000060">
    <property type="protein sequence ID" value="KAJ8914949.1"/>
    <property type="molecule type" value="Genomic_DNA"/>
</dbReference>
<feature type="compositionally biased region" description="Basic and acidic residues" evidence="3">
    <location>
        <begin position="314"/>
        <end position="325"/>
    </location>
</feature>
<feature type="region of interest" description="Disordered" evidence="3">
    <location>
        <begin position="130"/>
        <end position="155"/>
    </location>
</feature>
<evidence type="ECO:0000256" key="2">
    <source>
        <dbReference type="PROSITE-ProRule" id="PRU00497"/>
    </source>
</evidence>
<feature type="compositionally biased region" description="Polar residues" evidence="3">
    <location>
        <begin position="297"/>
        <end position="312"/>
    </location>
</feature>
<keyword evidence="5" id="KW-1185">Reference proteome</keyword>
<dbReference type="InterPro" id="IPR051217">
    <property type="entry name" value="Insect_Cuticle_Struc_Prot"/>
</dbReference>
<feature type="compositionally biased region" description="Basic and acidic residues" evidence="3">
    <location>
        <begin position="374"/>
        <end position="383"/>
    </location>
</feature>
<feature type="compositionally biased region" description="Acidic residues" evidence="3">
    <location>
        <begin position="326"/>
        <end position="368"/>
    </location>
</feature>
<dbReference type="PANTHER" id="PTHR12236:SF96">
    <property type="entry name" value="PUPAL CUTICLE PROTEIN EDG-84A-LIKE PROTEIN"/>
    <property type="match status" value="1"/>
</dbReference>
<accession>A0AAV8VLF0</accession>
<evidence type="ECO:0000256" key="3">
    <source>
        <dbReference type="SAM" id="MobiDB-lite"/>
    </source>
</evidence>
<feature type="region of interest" description="Disordered" evidence="3">
    <location>
        <begin position="75"/>
        <end position="95"/>
    </location>
</feature>
<dbReference type="InterPro" id="IPR000618">
    <property type="entry name" value="Insect_cuticle"/>
</dbReference>
<keyword evidence="1 2" id="KW-0193">Cuticle</keyword>
<dbReference type="GO" id="GO:0031012">
    <property type="term" value="C:extracellular matrix"/>
    <property type="evidence" value="ECO:0007669"/>
    <property type="project" value="TreeGrafter"/>
</dbReference>
<name>A0AAV8VLF0_9CUCU</name>
<dbReference type="PROSITE" id="PS51155">
    <property type="entry name" value="CHIT_BIND_RR_2"/>
    <property type="match status" value="1"/>
</dbReference>
<dbReference type="AlphaFoldDB" id="A0AAV8VLF0"/>
<dbReference type="GO" id="GO:0005615">
    <property type="term" value="C:extracellular space"/>
    <property type="evidence" value="ECO:0007669"/>
    <property type="project" value="TreeGrafter"/>
</dbReference>
<dbReference type="Pfam" id="PF00379">
    <property type="entry name" value="Chitin_bind_4"/>
    <property type="match status" value="1"/>
</dbReference>
<evidence type="ECO:0000256" key="1">
    <source>
        <dbReference type="ARBA" id="ARBA00022460"/>
    </source>
</evidence>
<feature type="region of interest" description="Disordered" evidence="3">
    <location>
        <begin position="395"/>
        <end position="418"/>
    </location>
</feature>
<organism evidence="4 5">
    <name type="scientific">Exocentrus adspersus</name>
    <dbReference type="NCBI Taxonomy" id="1586481"/>
    <lineage>
        <taxon>Eukaryota</taxon>
        <taxon>Metazoa</taxon>
        <taxon>Ecdysozoa</taxon>
        <taxon>Arthropoda</taxon>
        <taxon>Hexapoda</taxon>
        <taxon>Insecta</taxon>
        <taxon>Pterygota</taxon>
        <taxon>Neoptera</taxon>
        <taxon>Endopterygota</taxon>
        <taxon>Coleoptera</taxon>
        <taxon>Polyphaga</taxon>
        <taxon>Cucujiformia</taxon>
        <taxon>Chrysomeloidea</taxon>
        <taxon>Cerambycidae</taxon>
        <taxon>Lamiinae</taxon>
        <taxon>Acanthocinini</taxon>
        <taxon>Exocentrus</taxon>
    </lineage>
</organism>
<sequence length="418" mass="47984">MFQGDGSYEFGYDIHNPVSNDIKSHHEVRDGKNVLGFYTFKEADGSIRIVKYKVGPETGFEAVVENIKPEPVLGNSIDGQEASPSTHGAPETVNEPVNEAGYRSRYVSDLVNRIHRARLNIHKPRNDVVETQDSVTQNQDDGNEPVQNHGVRRPEEIHRQPAGSIRNPYIIRRGPYHRNVYHQPQLPNVYDQPQQTGYPNQGHGQKVNEGEAHVNIPSRGRHRNQYIPHPQPSPRQQQIQHILQPYVRNHDNRVHGQTQPYVNQQINNAGQPLVYDNSQIVYIDGVPYIDNEDANLDDQNNVSGQEQVQNPQYEVRENPEGQDKSDADEDTENLDEDEAEDYEEEDEEDDENAEYEEDDENDHEDVDATEFLNENEKIYNEQQKEYDRIKKAYAEAGRKSEASEEDESEQPVSEQIES</sequence>
<feature type="region of interest" description="Disordered" evidence="3">
    <location>
        <begin position="291"/>
        <end position="383"/>
    </location>
</feature>
<comment type="caution">
    <text evidence="4">The sequence shown here is derived from an EMBL/GenBank/DDBJ whole genome shotgun (WGS) entry which is preliminary data.</text>
</comment>
<gene>
    <name evidence="4" type="ORF">NQ315_002473</name>
</gene>
<evidence type="ECO:0000313" key="5">
    <source>
        <dbReference type="Proteomes" id="UP001159042"/>
    </source>
</evidence>
<dbReference type="Proteomes" id="UP001159042">
    <property type="component" value="Unassembled WGS sequence"/>
</dbReference>
<dbReference type="PANTHER" id="PTHR12236">
    <property type="entry name" value="STRUCTURAL CONTITUENT OF CUTICLE"/>
    <property type="match status" value="1"/>
</dbReference>